<sequence length="696" mass="80583">MCSRNEDILLDVTVLPKDIFERVDHKFYDVVKSVAGDSLAKILKIQLINSVGKLLNTPDIFAFFQYDSEETDAIKLESCFKSKTGQFIVKPGIQSSFSYFINLLNKALKQKQELAPNENTENYSNYITDEFLDNHPLLKSLIKWYRLNDLNGVKQTNQFLVSFIDNLINNCTQSPNNFRHSESIKNFAICLYVLGGKQTYEFIRLNLYGSIPNLTTLGELIKNSDTAFSEAEFNFESLRQCHSQFGFCSEDTTGIIRKVEYDSKTNSFVGFVTPIDHGIPLPKFYQANTFNELRTIYETNEIASLLNVHMFQSIPTEDNATRIPRPLLLSAYGVDNKITAINVLNRWMYIFQHCLDQNVRIIGFSTDADRRYVSAMRLASGFFASLSDLQFDKHQHAFKINVPTHWKWFFLRNNQLFLFFQDPVHLVTKWRNRLLSTTTDLRFGTDKITITHIEALISNDHYTKLDHGLTMKAYIDKSTSVRERVQLAWCVVFVCRIWWSWLKINSFSSSSRNHLDEINTLDLEQIIADAYNQAIDIVHHSKMLQELKQNDIIDLKTLSKFVFDSLRKSSKMFGYSSRVTTDNNEELESDDDGVDEDESASSDDEDELYDELLNFENDDYNDEEEILNSTRSSFDGIKIVDNINPTLKHSYFKIKINDKIKYLHKQSACWLLSNKSTRLSSDRLSRVMQQTTHISS</sequence>
<dbReference type="EMBL" id="CAJOBD010004665">
    <property type="protein sequence ID" value="CAF4003755.1"/>
    <property type="molecule type" value="Genomic_DNA"/>
</dbReference>
<evidence type="ECO:0000313" key="4">
    <source>
        <dbReference type="Proteomes" id="UP000663836"/>
    </source>
</evidence>
<dbReference type="EMBL" id="CAJNOT010001629">
    <property type="protein sequence ID" value="CAF1228130.1"/>
    <property type="molecule type" value="Genomic_DNA"/>
</dbReference>
<accession>A0A819NV74</accession>
<protein>
    <submittedName>
        <fullName evidence="3">Uncharacterized protein</fullName>
    </submittedName>
</protein>
<feature type="compositionally biased region" description="Acidic residues" evidence="1">
    <location>
        <begin position="583"/>
        <end position="605"/>
    </location>
</feature>
<evidence type="ECO:0000313" key="2">
    <source>
        <dbReference type="EMBL" id="CAF1228130.1"/>
    </source>
</evidence>
<proteinExistence type="predicted"/>
<dbReference type="Proteomes" id="UP000663864">
    <property type="component" value="Unassembled WGS sequence"/>
</dbReference>
<evidence type="ECO:0000313" key="3">
    <source>
        <dbReference type="EMBL" id="CAF4003755.1"/>
    </source>
</evidence>
<reference evidence="3" key="1">
    <citation type="submission" date="2021-02" db="EMBL/GenBank/DDBJ databases">
        <authorList>
            <person name="Nowell W R."/>
        </authorList>
    </citation>
    <scope>NUCLEOTIDE SEQUENCE</scope>
</reference>
<organism evidence="3 4">
    <name type="scientific">Rotaria sordida</name>
    <dbReference type="NCBI Taxonomy" id="392033"/>
    <lineage>
        <taxon>Eukaryota</taxon>
        <taxon>Metazoa</taxon>
        <taxon>Spiralia</taxon>
        <taxon>Gnathifera</taxon>
        <taxon>Rotifera</taxon>
        <taxon>Eurotatoria</taxon>
        <taxon>Bdelloidea</taxon>
        <taxon>Philodinida</taxon>
        <taxon>Philodinidae</taxon>
        <taxon>Rotaria</taxon>
    </lineage>
</organism>
<comment type="caution">
    <text evidence="3">The sequence shown here is derived from an EMBL/GenBank/DDBJ whole genome shotgun (WGS) entry which is preliminary data.</text>
</comment>
<feature type="region of interest" description="Disordered" evidence="1">
    <location>
        <begin position="581"/>
        <end position="605"/>
    </location>
</feature>
<evidence type="ECO:0000256" key="1">
    <source>
        <dbReference type="SAM" id="MobiDB-lite"/>
    </source>
</evidence>
<dbReference type="AlphaFoldDB" id="A0A819NV74"/>
<dbReference type="Proteomes" id="UP000663836">
    <property type="component" value="Unassembled WGS sequence"/>
</dbReference>
<gene>
    <name evidence="3" type="ORF">JBS370_LOCUS26429</name>
    <name evidence="2" type="ORF">ZHD862_LOCUS24223</name>
</gene>
<name>A0A819NV74_9BILA</name>